<dbReference type="OrthoDB" id="129484at2759"/>
<keyword evidence="2" id="KW-1185">Reference proteome</keyword>
<evidence type="ECO:0000313" key="1">
    <source>
        <dbReference type="EMBL" id="OWZ16627.1"/>
    </source>
</evidence>
<dbReference type="EMBL" id="NBNE01000899">
    <property type="protein sequence ID" value="OWZ16627.1"/>
    <property type="molecule type" value="Genomic_DNA"/>
</dbReference>
<protein>
    <submittedName>
        <fullName evidence="1">Uncharacterized protein</fullName>
    </submittedName>
</protein>
<organism evidence="1 2">
    <name type="scientific">Phytophthora megakarya</name>
    <dbReference type="NCBI Taxonomy" id="4795"/>
    <lineage>
        <taxon>Eukaryota</taxon>
        <taxon>Sar</taxon>
        <taxon>Stramenopiles</taxon>
        <taxon>Oomycota</taxon>
        <taxon>Peronosporomycetes</taxon>
        <taxon>Peronosporales</taxon>
        <taxon>Peronosporaceae</taxon>
        <taxon>Phytophthora</taxon>
    </lineage>
</organism>
<sequence>MRLQSAYNEGDTRDMFKSAFHSLESEVYLTRFVDRTENVHDTFISLTDRMTNVFAAIRGIVIFPHELDKDAPDRNFATNRIARARQNYKGVYNKAAAIQADLENSTFVDPPILQDNTIFSVGRRKPEAVNIVYIERKQHRKKPTSKKLF</sequence>
<dbReference type="AlphaFoldDB" id="A0A225WHY4"/>
<gene>
    <name evidence="1" type="ORF">PHMEG_0009551</name>
</gene>
<reference evidence="2" key="1">
    <citation type="submission" date="2017-03" db="EMBL/GenBank/DDBJ databases">
        <title>Phytopthora megakarya and P. palmivora, two closely related causual agents of cacao black pod achieved similar genome size and gene model numbers by different mechanisms.</title>
        <authorList>
            <person name="Ali S."/>
            <person name="Shao J."/>
            <person name="Larry D.J."/>
            <person name="Kronmiller B."/>
            <person name="Shen D."/>
            <person name="Strem M.D."/>
            <person name="Melnick R.L."/>
            <person name="Guiltinan M.J."/>
            <person name="Tyler B.M."/>
            <person name="Meinhardt L.W."/>
            <person name="Bailey B.A."/>
        </authorList>
    </citation>
    <scope>NUCLEOTIDE SEQUENCE [LARGE SCALE GENOMIC DNA]</scope>
    <source>
        <strain evidence="2">zdho120</strain>
    </source>
</reference>
<dbReference type="Proteomes" id="UP000198211">
    <property type="component" value="Unassembled WGS sequence"/>
</dbReference>
<name>A0A225WHY4_9STRA</name>
<evidence type="ECO:0000313" key="2">
    <source>
        <dbReference type="Proteomes" id="UP000198211"/>
    </source>
</evidence>
<proteinExistence type="predicted"/>
<comment type="caution">
    <text evidence="1">The sequence shown here is derived from an EMBL/GenBank/DDBJ whole genome shotgun (WGS) entry which is preliminary data.</text>
</comment>
<accession>A0A225WHY4</accession>